<dbReference type="Proteomes" id="UP001056429">
    <property type="component" value="Unassembled WGS sequence"/>
</dbReference>
<dbReference type="PANTHER" id="PTHR42711:SF13">
    <property type="entry name" value="ABC TRANSPORTER, ATP-BINDING PROTEIN"/>
    <property type="match status" value="1"/>
</dbReference>
<dbReference type="GO" id="GO:0005524">
    <property type="term" value="F:ATP binding"/>
    <property type="evidence" value="ECO:0007669"/>
    <property type="project" value="UniProtKB-KW"/>
</dbReference>
<keyword evidence="2" id="KW-0547">Nucleotide-binding</keyword>
<evidence type="ECO:0000259" key="4">
    <source>
        <dbReference type="PROSITE" id="PS50893"/>
    </source>
</evidence>
<dbReference type="Gene3D" id="3.40.50.300">
    <property type="entry name" value="P-loop containing nucleotide triphosphate hydrolases"/>
    <property type="match status" value="1"/>
</dbReference>
<dbReference type="InterPro" id="IPR003439">
    <property type="entry name" value="ABC_transporter-like_ATP-bd"/>
</dbReference>
<comment type="caution">
    <text evidence="5">The sequence shown here is derived from an EMBL/GenBank/DDBJ whole genome shotgun (WGS) entry which is preliminary data.</text>
</comment>
<evidence type="ECO:0000256" key="1">
    <source>
        <dbReference type="ARBA" id="ARBA00022448"/>
    </source>
</evidence>
<dbReference type="EMBL" id="JAGSOJ010000001">
    <property type="protein sequence ID" value="MCM1989063.1"/>
    <property type="molecule type" value="Genomic_DNA"/>
</dbReference>
<protein>
    <submittedName>
        <fullName evidence="5">ABC transporter ATP-binding protein</fullName>
    </submittedName>
</protein>
<evidence type="ECO:0000256" key="3">
    <source>
        <dbReference type="ARBA" id="ARBA00022840"/>
    </source>
</evidence>
<keyword evidence="6" id="KW-1185">Reference proteome</keyword>
<sequence length="283" mass="31647">MKNTKNIITINNVTKIYDTQLALNKVSLSVNKGEIFGLLGPSGAGKTTMIKIFTGQLMESEGEVSILNCNPRNNKKEFLSKIGVLTDNCGLYERLSIYNNLKLFCSIYDVPFCKIDEILDCVGLLDEKKKLVKNLSKGMKQRVKLARVFLHEPEILFLDEPTSGLDPVNASYIHNILKKLNAKGTTIFLTTHNMEEADLLCDRIGFLVEGKLSLVDSPTKIKLKYTKSNVKLLMKNMDTHYVELNESGGEKILSLIKSKEISSIHSCEPTLGEVFLKVTGRDL</sequence>
<dbReference type="SUPFAM" id="SSF52540">
    <property type="entry name" value="P-loop containing nucleoside triphosphate hydrolases"/>
    <property type="match status" value="1"/>
</dbReference>
<dbReference type="InterPro" id="IPR003593">
    <property type="entry name" value="AAA+_ATPase"/>
</dbReference>
<dbReference type="PANTHER" id="PTHR42711">
    <property type="entry name" value="ABC TRANSPORTER ATP-BINDING PROTEIN"/>
    <property type="match status" value="1"/>
</dbReference>
<evidence type="ECO:0000256" key="2">
    <source>
        <dbReference type="ARBA" id="ARBA00022741"/>
    </source>
</evidence>
<feature type="domain" description="ABC transporter" evidence="4">
    <location>
        <begin position="8"/>
        <end position="234"/>
    </location>
</feature>
<name>A0A9J6NX23_9CLOT</name>
<proteinExistence type="predicted"/>
<evidence type="ECO:0000313" key="6">
    <source>
        <dbReference type="Proteomes" id="UP001056429"/>
    </source>
</evidence>
<keyword evidence="1" id="KW-0813">Transport</keyword>
<keyword evidence="3 5" id="KW-0067">ATP-binding</keyword>
<dbReference type="InterPro" id="IPR050763">
    <property type="entry name" value="ABC_transporter_ATP-binding"/>
</dbReference>
<dbReference type="SMART" id="SM00382">
    <property type="entry name" value="AAA"/>
    <property type="match status" value="1"/>
</dbReference>
<dbReference type="CDD" id="cd03230">
    <property type="entry name" value="ABC_DR_subfamily_A"/>
    <property type="match status" value="1"/>
</dbReference>
<dbReference type="GO" id="GO:0016887">
    <property type="term" value="F:ATP hydrolysis activity"/>
    <property type="evidence" value="ECO:0007669"/>
    <property type="project" value="InterPro"/>
</dbReference>
<organism evidence="5 6">
    <name type="scientific">Oceanirhabdus seepicola</name>
    <dbReference type="NCBI Taxonomy" id="2828781"/>
    <lineage>
        <taxon>Bacteria</taxon>
        <taxon>Bacillati</taxon>
        <taxon>Bacillota</taxon>
        <taxon>Clostridia</taxon>
        <taxon>Eubacteriales</taxon>
        <taxon>Clostridiaceae</taxon>
        <taxon>Oceanirhabdus</taxon>
    </lineage>
</organism>
<reference evidence="5" key="2">
    <citation type="submission" date="2021-04" db="EMBL/GenBank/DDBJ databases">
        <authorList>
            <person name="Dong X."/>
        </authorList>
    </citation>
    <scope>NUCLEOTIDE SEQUENCE</scope>
    <source>
        <strain evidence="5">ZWT</strain>
    </source>
</reference>
<dbReference type="InterPro" id="IPR017871">
    <property type="entry name" value="ABC_transporter-like_CS"/>
</dbReference>
<dbReference type="RefSeq" id="WP_250857927.1">
    <property type="nucleotide sequence ID" value="NZ_JAGSOJ010000001.1"/>
</dbReference>
<dbReference type="Pfam" id="PF00005">
    <property type="entry name" value="ABC_tran"/>
    <property type="match status" value="1"/>
</dbReference>
<reference evidence="5" key="1">
    <citation type="journal article" date="2021" name="mSystems">
        <title>Bacteria and Archaea Synergistically Convert Glycine Betaine to Biogenic Methane in the Formosa Cold Seep of the South China Sea.</title>
        <authorList>
            <person name="Li L."/>
            <person name="Zhang W."/>
            <person name="Zhang S."/>
            <person name="Song L."/>
            <person name="Sun Q."/>
            <person name="Zhang H."/>
            <person name="Xiang H."/>
            <person name="Dong X."/>
        </authorList>
    </citation>
    <scope>NUCLEOTIDE SEQUENCE</scope>
    <source>
        <strain evidence="5">ZWT</strain>
    </source>
</reference>
<dbReference type="PROSITE" id="PS50893">
    <property type="entry name" value="ABC_TRANSPORTER_2"/>
    <property type="match status" value="1"/>
</dbReference>
<evidence type="ECO:0000313" key="5">
    <source>
        <dbReference type="EMBL" id="MCM1989063.1"/>
    </source>
</evidence>
<accession>A0A9J6NX23</accession>
<dbReference type="InterPro" id="IPR027417">
    <property type="entry name" value="P-loop_NTPase"/>
</dbReference>
<gene>
    <name evidence="5" type="ORF">KDK92_04865</name>
</gene>
<dbReference type="AlphaFoldDB" id="A0A9J6NX23"/>
<dbReference type="PROSITE" id="PS00211">
    <property type="entry name" value="ABC_TRANSPORTER_1"/>
    <property type="match status" value="1"/>
</dbReference>